<proteinExistence type="predicted"/>
<protein>
    <submittedName>
        <fullName evidence="1">Uncharacterized protein</fullName>
    </submittedName>
</protein>
<dbReference type="EMBL" id="BPLR01006809">
    <property type="protein sequence ID" value="GIY12576.1"/>
    <property type="molecule type" value="Genomic_DNA"/>
</dbReference>
<name>A0AAV4QW99_CAEEX</name>
<organism evidence="1 2">
    <name type="scientific">Caerostris extrusa</name>
    <name type="common">Bark spider</name>
    <name type="synonym">Caerostris bankana</name>
    <dbReference type="NCBI Taxonomy" id="172846"/>
    <lineage>
        <taxon>Eukaryota</taxon>
        <taxon>Metazoa</taxon>
        <taxon>Ecdysozoa</taxon>
        <taxon>Arthropoda</taxon>
        <taxon>Chelicerata</taxon>
        <taxon>Arachnida</taxon>
        <taxon>Araneae</taxon>
        <taxon>Araneomorphae</taxon>
        <taxon>Entelegynae</taxon>
        <taxon>Araneoidea</taxon>
        <taxon>Araneidae</taxon>
        <taxon>Caerostris</taxon>
    </lineage>
</organism>
<keyword evidence="2" id="KW-1185">Reference proteome</keyword>
<reference evidence="1 2" key="1">
    <citation type="submission" date="2021-06" db="EMBL/GenBank/DDBJ databases">
        <title>Caerostris extrusa draft genome.</title>
        <authorList>
            <person name="Kono N."/>
            <person name="Arakawa K."/>
        </authorList>
    </citation>
    <scope>NUCLEOTIDE SEQUENCE [LARGE SCALE GENOMIC DNA]</scope>
</reference>
<sequence>MFRSSLNFFSGSWDTSFARQFLRIPKDQLDMINSIPEWSTQEISNKSAGESKSTFEETDNQSIVKTAQLKNCCPNSISAKNIDILGQQGDNSLPKFKAVAISVEKETILRNLSSSAKKKKSTFGVLKRSQSLTDIYQAPESIKIFPHRKSADFKRYLAMSTGESFSCPLEYSDLSSKKKNLEKLDESILNHRYLKGIKSTSAVMSLKSLKTAGKEVFRVR</sequence>
<dbReference type="Proteomes" id="UP001054945">
    <property type="component" value="Unassembled WGS sequence"/>
</dbReference>
<gene>
    <name evidence="1" type="ORF">CEXT_736451</name>
</gene>
<dbReference type="AlphaFoldDB" id="A0AAV4QW99"/>
<evidence type="ECO:0000313" key="2">
    <source>
        <dbReference type="Proteomes" id="UP001054945"/>
    </source>
</evidence>
<comment type="caution">
    <text evidence="1">The sequence shown here is derived from an EMBL/GenBank/DDBJ whole genome shotgun (WGS) entry which is preliminary data.</text>
</comment>
<accession>A0AAV4QW99</accession>
<evidence type="ECO:0000313" key="1">
    <source>
        <dbReference type="EMBL" id="GIY12576.1"/>
    </source>
</evidence>